<organism evidence="3 4">
    <name type="scientific">Anaerotignum lactatifermentans</name>
    <dbReference type="NCBI Taxonomy" id="160404"/>
    <lineage>
        <taxon>Bacteria</taxon>
        <taxon>Bacillati</taxon>
        <taxon>Bacillota</taxon>
        <taxon>Clostridia</taxon>
        <taxon>Lachnospirales</taxon>
        <taxon>Anaerotignaceae</taxon>
        <taxon>Anaerotignum</taxon>
    </lineage>
</organism>
<dbReference type="InterPro" id="IPR002525">
    <property type="entry name" value="Transp_IS110-like_N"/>
</dbReference>
<feature type="domain" description="Transposase IS116/IS110/IS902 C-terminal" evidence="2">
    <location>
        <begin position="268"/>
        <end position="352"/>
    </location>
</feature>
<dbReference type="NCBIfam" id="NF033542">
    <property type="entry name" value="transpos_IS110"/>
    <property type="match status" value="1"/>
</dbReference>
<dbReference type="InterPro" id="IPR047650">
    <property type="entry name" value="Transpos_IS110"/>
</dbReference>
<evidence type="ECO:0000259" key="2">
    <source>
        <dbReference type="Pfam" id="PF02371"/>
    </source>
</evidence>
<dbReference type="GO" id="GO:0003677">
    <property type="term" value="F:DNA binding"/>
    <property type="evidence" value="ECO:0007669"/>
    <property type="project" value="InterPro"/>
</dbReference>
<name>A0A1Y3U597_9FIRM</name>
<dbReference type="InterPro" id="IPR003346">
    <property type="entry name" value="Transposase_20"/>
</dbReference>
<accession>A0A1Y3U597</accession>
<dbReference type="GO" id="GO:0006313">
    <property type="term" value="P:DNA transposition"/>
    <property type="evidence" value="ECO:0007669"/>
    <property type="project" value="InterPro"/>
</dbReference>
<evidence type="ECO:0000313" key="3">
    <source>
        <dbReference type="EMBL" id="OUN41579.1"/>
    </source>
</evidence>
<dbReference type="Proteomes" id="UP000195455">
    <property type="component" value="Unassembled WGS sequence"/>
</dbReference>
<evidence type="ECO:0000259" key="1">
    <source>
        <dbReference type="Pfam" id="PF01548"/>
    </source>
</evidence>
<reference evidence="4" key="1">
    <citation type="submission" date="2017-04" db="EMBL/GenBank/DDBJ databases">
        <title>Function of individual gut microbiota members based on whole genome sequencing of pure cultures obtained from chicken caecum.</title>
        <authorList>
            <person name="Medvecky M."/>
            <person name="Cejkova D."/>
            <person name="Polansky O."/>
            <person name="Karasova D."/>
            <person name="Kubasova T."/>
            <person name="Cizek A."/>
            <person name="Rychlik I."/>
        </authorList>
    </citation>
    <scope>NUCLEOTIDE SEQUENCE [LARGE SCALE GENOMIC DNA]</scope>
    <source>
        <strain evidence="4">An75</strain>
    </source>
</reference>
<dbReference type="AlphaFoldDB" id="A0A1Y3U597"/>
<dbReference type="PANTHER" id="PTHR33055:SF15">
    <property type="entry name" value="TRANSPOSASE-RELATED"/>
    <property type="match status" value="1"/>
</dbReference>
<comment type="caution">
    <text evidence="3">The sequence shown here is derived from an EMBL/GenBank/DDBJ whole genome shotgun (WGS) entry which is preliminary data.</text>
</comment>
<dbReference type="PANTHER" id="PTHR33055">
    <property type="entry name" value="TRANSPOSASE FOR INSERTION SEQUENCE ELEMENT IS1111A"/>
    <property type="match status" value="1"/>
</dbReference>
<dbReference type="Pfam" id="PF02371">
    <property type="entry name" value="Transposase_20"/>
    <property type="match status" value="1"/>
</dbReference>
<evidence type="ECO:0000313" key="4">
    <source>
        <dbReference type="Proteomes" id="UP000195455"/>
    </source>
</evidence>
<proteinExistence type="predicted"/>
<dbReference type="GO" id="GO:0004803">
    <property type="term" value="F:transposase activity"/>
    <property type="evidence" value="ECO:0007669"/>
    <property type="project" value="InterPro"/>
</dbReference>
<protein>
    <submittedName>
        <fullName evidence="3">IS110 family transposase</fullName>
    </submittedName>
</protein>
<gene>
    <name evidence="3" type="ORF">B5G26_11060</name>
</gene>
<dbReference type="Pfam" id="PF01548">
    <property type="entry name" value="DEDD_Tnp_IS110"/>
    <property type="match status" value="1"/>
</dbReference>
<sequence length="394" mass="44518">MFFVGIDVAKRKHEAVVIDDKGRIVQKSFSFPNSLSGYNSLISCVKRITSTRKDIVFGMESTSHYWLALYSHLIKDGYTAHVINPIQSDAFRGLFIRQTKTDPIDAVIIAEVIRFGKYSSTHFPQHKILALREMCRNRLYMVDAISDLKRKTIALIDQVFPEYDQLFSDTFLVSSIEVLYRYPTPKKLLHIRRDTLTNLLIKTSGGHFGSAKADEIIHAAKNTFGIDDPYDVYADLIKTFIKQIKFIQKNVSEIDQKITAIMDEIASPITSIPGIGVTLGAVILSEIGDISRFKSADKLAAFAGIDPSLKQSGDYSSIRNHMSKRGSPYLRRALWMACIPATQVDPMFRAYYLKKRSEGKSHMKTMGHIAKKMICVIYAVLRDNKEYQPVLTAA</sequence>
<feature type="domain" description="Transposase IS110-like N-terminal" evidence="1">
    <location>
        <begin position="4"/>
        <end position="161"/>
    </location>
</feature>
<dbReference type="EMBL" id="NFHM01000017">
    <property type="protein sequence ID" value="OUN41579.1"/>
    <property type="molecule type" value="Genomic_DNA"/>
</dbReference>
<dbReference type="RefSeq" id="WP_087989670.1">
    <property type="nucleotide sequence ID" value="NZ_DBGCNK010000007.1"/>
</dbReference>